<feature type="transmembrane region" description="Helical" evidence="10">
    <location>
        <begin position="385"/>
        <end position="408"/>
    </location>
</feature>
<feature type="transmembrane region" description="Helical" evidence="10">
    <location>
        <begin position="49"/>
        <end position="69"/>
    </location>
</feature>
<feature type="transmembrane region" description="Helical" evidence="10">
    <location>
        <begin position="345"/>
        <end position="364"/>
    </location>
</feature>
<dbReference type="PIRSF" id="PIRSF006603">
    <property type="entry name" value="DinF"/>
    <property type="match status" value="1"/>
</dbReference>
<dbReference type="Pfam" id="PF01554">
    <property type="entry name" value="MatE"/>
    <property type="match status" value="2"/>
</dbReference>
<feature type="transmembrane region" description="Helical" evidence="10">
    <location>
        <begin position="89"/>
        <end position="108"/>
    </location>
</feature>
<feature type="transmembrane region" description="Helical" evidence="10">
    <location>
        <begin position="238"/>
        <end position="261"/>
    </location>
</feature>
<gene>
    <name evidence="11" type="ORF">NG900_07645</name>
</gene>
<dbReference type="InterPro" id="IPR002528">
    <property type="entry name" value="MATE_fam"/>
</dbReference>
<keyword evidence="7" id="KW-0406">Ion transport</keyword>
<comment type="subcellular location">
    <subcellularLocation>
        <location evidence="1">Cell inner membrane</location>
        <topology evidence="1">Multi-pass membrane protein</topology>
    </subcellularLocation>
</comment>
<keyword evidence="3" id="KW-0050">Antiport</keyword>
<keyword evidence="12" id="KW-1185">Reference proteome</keyword>
<feature type="transmembrane region" description="Helical" evidence="10">
    <location>
        <begin position="128"/>
        <end position="147"/>
    </location>
</feature>
<evidence type="ECO:0000256" key="7">
    <source>
        <dbReference type="ARBA" id="ARBA00023065"/>
    </source>
</evidence>
<keyword evidence="2" id="KW-0813">Transport</keyword>
<keyword evidence="6 10" id="KW-1133">Transmembrane helix</keyword>
<evidence type="ECO:0000256" key="9">
    <source>
        <dbReference type="ARBA" id="ARBA00031636"/>
    </source>
</evidence>
<name>A0ABT1AI49_9RALS</name>
<dbReference type="NCBIfam" id="TIGR00797">
    <property type="entry name" value="matE"/>
    <property type="match status" value="1"/>
</dbReference>
<accession>A0ABT1AI49</accession>
<dbReference type="InterPro" id="IPR050222">
    <property type="entry name" value="MATE_MdtK"/>
</dbReference>
<proteinExistence type="predicted"/>
<evidence type="ECO:0000256" key="10">
    <source>
        <dbReference type="SAM" id="Phobius"/>
    </source>
</evidence>
<evidence type="ECO:0000256" key="3">
    <source>
        <dbReference type="ARBA" id="ARBA00022449"/>
    </source>
</evidence>
<feature type="transmembrane region" description="Helical" evidence="10">
    <location>
        <begin position="159"/>
        <end position="178"/>
    </location>
</feature>
<dbReference type="Proteomes" id="UP001162811">
    <property type="component" value="Unassembled WGS sequence"/>
</dbReference>
<organism evidence="11 12">
    <name type="scientific">Ralstonia soli</name>
    <dbReference type="NCBI Taxonomy" id="2953896"/>
    <lineage>
        <taxon>Bacteria</taxon>
        <taxon>Pseudomonadati</taxon>
        <taxon>Pseudomonadota</taxon>
        <taxon>Betaproteobacteria</taxon>
        <taxon>Burkholderiales</taxon>
        <taxon>Burkholderiaceae</taxon>
        <taxon>Ralstonia</taxon>
    </lineage>
</organism>
<evidence type="ECO:0000256" key="8">
    <source>
        <dbReference type="ARBA" id="ARBA00023136"/>
    </source>
</evidence>
<feature type="transmembrane region" description="Helical" evidence="10">
    <location>
        <begin position="420"/>
        <end position="440"/>
    </location>
</feature>
<evidence type="ECO:0000256" key="4">
    <source>
        <dbReference type="ARBA" id="ARBA00022475"/>
    </source>
</evidence>
<evidence type="ECO:0000256" key="5">
    <source>
        <dbReference type="ARBA" id="ARBA00022692"/>
    </source>
</evidence>
<evidence type="ECO:0000313" key="12">
    <source>
        <dbReference type="Proteomes" id="UP001162811"/>
    </source>
</evidence>
<dbReference type="InterPro" id="IPR048279">
    <property type="entry name" value="MdtK-like"/>
</dbReference>
<dbReference type="PANTHER" id="PTHR43298:SF2">
    <property type="entry name" value="FMN_FAD EXPORTER YEEO-RELATED"/>
    <property type="match status" value="1"/>
</dbReference>
<feature type="transmembrane region" description="Helical" evidence="10">
    <location>
        <begin position="184"/>
        <end position="209"/>
    </location>
</feature>
<reference evidence="11" key="1">
    <citation type="submission" date="2022-06" db="EMBL/GenBank/DDBJ databases">
        <authorList>
            <person name="Lu C.-H."/>
        </authorList>
    </citation>
    <scope>NUCLEOTIDE SEQUENCE</scope>
    <source>
        <strain evidence="11">21MJYT02-11</strain>
    </source>
</reference>
<evidence type="ECO:0000256" key="1">
    <source>
        <dbReference type="ARBA" id="ARBA00004429"/>
    </source>
</evidence>
<keyword evidence="5 10" id="KW-0812">Transmembrane</keyword>
<keyword evidence="4" id="KW-1003">Cell membrane</keyword>
<keyword evidence="8 10" id="KW-0472">Membrane</keyword>
<dbReference type="PANTHER" id="PTHR43298">
    <property type="entry name" value="MULTIDRUG RESISTANCE PROTEIN NORM-RELATED"/>
    <property type="match status" value="1"/>
</dbReference>
<protein>
    <recommendedName>
        <fullName evidence="9">Multidrug-efflux transporter</fullName>
    </recommendedName>
</protein>
<feature type="transmembrane region" description="Helical" evidence="10">
    <location>
        <begin position="273"/>
        <end position="296"/>
    </location>
</feature>
<comment type="caution">
    <text evidence="11">The sequence shown here is derived from an EMBL/GenBank/DDBJ whole genome shotgun (WGS) entry which is preliminary data.</text>
</comment>
<dbReference type="RefSeq" id="WP_252678779.1">
    <property type="nucleotide sequence ID" value="NZ_JAMXHT010000003.1"/>
</dbReference>
<feature type="transmembrane region" description="Helical" evidence="10">
    <location>
        <begin position="316"/>
        <end position="333"/>
    </location>
</feature>
<evidence type="ECO:0000256" key="6">
    <source>
        <dbReference type="ARBA" id="ARBA00022989"/>
    </source>
</evidence>
<evidence type="ECO:0000256" key="2">
    <source>
        <dbReference type="ARBA" id="ARBA00022448"/>
    </source>
</evidence>
<reference evidence="11" key="2">
    <citation type="journal article" date="2023" name="Front. Microbiol.">
        <title>Ralstonia chuxiongensis sp. nov., Ralstonia mojiangensis sp. nov., and Ralstonia soli sp. nov., isolated from tobacco fields, are three novel species in the family Burkholderiaceae.</title>
        <authorList>
            <person name="Lu C.H."/>
            <person name="Zhang Y.Y."/>
            <person name="Jiang N."/>
            <person name="Chen W."/>
            <person name="Shao X."/>
            <person name="Zhao Z.M."/>
            <person name="Lu W.L."/>
            <person name="Hu X."/>
            <person name="Xi Y.X."/>
            <person name="Zou S.Y."/>
            <person name="Wei Q.J."/>
            <person name="Lin Z.L."/>
            <person name="Gong L."/>
            <person name="Gai X.T."/>
            <person name="Zhang L.Q."/>
            <person name="Li J.Y."/>
            <person name="Jin Y."/>
            <person name="Xia Z.Y."/>
        </authorList>
    </citation>
    <scope>NUCLEOTIDE SEQUENCE</scope>
    <source>
        <strain evidence="11">21MJYT02-11</strain>
    </source>
</reference>
<sequence>MFLADVRRIAALAWPVLIGQLAVIAFGVLDTAMAGRASAADLAAIGLGGSIYVTVYISLMGVLQALSPIAGQLYGAQKYDEIGEEVRQAIWLGLALAAIGMLLLWFPAPLLRLADATPELTDKATAYLRYEALALPAALGFRIYSALNNALSRPVMVTVLQLAGLLIKFPLNALFLYGGMGVPAMGGAGCALASMIISWLWFIAGAAILMRNPAYKPFAIFTHYSAPNRARLWALVRLGVPMGFTYLIEITSFTLMAIFIARLGTVVLAGHQIAANLGAVAYMVPLSLSIATSTLAAQSIGARDRVAARRISLNGIKLAVICAALVGTAVLLLRHELVGLYTRDAAVLAIAVPLLPFIAFYQMFDALQVMAAFILRAYKIALIPTVIYALSLWGVGLGGGYVLGFGLLGDMAIALRGAAGFWAANGLSLMVAGALLVGYFNRVSRPAN</sequence>
<dbReference type="EMBL" id="JAMXHT010000003">
    <property type="protein sequence ID" value="MCO5398075.1"/>
    <property type="molecule type" value="Genomic_DNA"/>
</dbReference>
<dbReference type="CDD" id="cd13131">
    <property type="entry name" value="MATE_NorM_like"/>
    <property type="match status" value="1"/>
</dbReference>
<evidence type="ECO:0000313" key="11">
    <source>
        <dbReference type="EMBL" id="MCO5398075.1"/>
    </source>
</evidence>